<organism evidence="2 3">
    <name type="scientific">Frankia canadensis</name>
    <dbReference type="NCBI Taxonomy" id="1836972"/>
    <lineage>
        <taxon>Bacteria</taxon>
        <taxon>Bacillati</taxon>
        <taxon>Actinomycetota</taxon>
        <taxon>Actinomycetes</taxon>
        <taxon>Frankiales</taxon>
        <taxon>Frankiaceae</taxon>
        <taxon>Frankia</taxon>
    </lineage>
</organism>
<feature type="compositionally biased region" description="Basic and acidic residues" evidence="1">
    <location>
        <begin position="53"/>
        <end position="62"/>
    </location>
</feature>
<evidence type="ECO:0000313" key="2">
    <source>
        <dbReference type="EMBL" id="SNQ50870.1"/>
    </source>
</evidence>
<feature type="region of interest" description="Disordered" evidence="1">
    <location>
        <begin position="17"/>
        <end position="135"/>
    </location>
</feature>
<dbReference type="AlphaFoldDB" id="A0A2I2KYZ5"/>
<evidence type="ECO:0000313" key="3">
    <source>
        <dbReference type="Proteomes" id="UP000234331"/>
    </source>
</evidence>
<name>A0A2I2KYZ5_9ACTN</name>
<accession>A0A2I2KYZ5</accession>
<proteinExistence type="predicted"/>
<dbReference type="EMBL" id="FZMO01000501">
    <property type="protein sequence ID" value="SNQ50870.1"/>
    <property type="molecule type" value="Genomic_DNA"/>
</dbReference>
<keyword evidence="3" id="KW-1185">Reference proteome</keyword>
<evidence type="ECO:0000256" key="1">
    <source>
        <dbReference type="SAM" id="MobiDB-lite"/>
    </source>
</evidence>
<gene>
    <name evidence="2" type="ORF">FRACA_550025</name>
</gene>
<dbReference type="Proteomes" id="UP000234331">
    <property type="component" value="Unassembled WGS sequence"/>
</dbReference>
<sequence length="135" mass="15018">MHQQSDRVWFSAHFMAQIDPKVPDGRRRARPTRARNQAETQLAPPFRASPPVHPRDLSDSRQRSFGCSFPLPNSDSGHTCGPPHTARRPPPKIAKRSRRVTSPGRRAPSNESQVAPDVRVPEPLLSGREASTFLG</sequence>
<protein>
    <submittedName>
        <fullName evidence="2">Uncharacterized protein</fullName>
    </submittedName>
</protein>
<reference evidence="2 3" key="1">
    <citation type="submission" date="2017-06" db="EMBL/GenBank/DDBJ databases">
        <authorList>
            <person name="Kim H.J."/>
            <person name="Triplett B.A."/>
        </authorList>
    </citation>
    <scope>NUCLEOTIDE SEQUENCE [LARGE SCALE GENOMIC DNA]</scope>
    <source>
        <strain evidence="2">FRACA_ARgP5</strain>
    </source>
</reference>
<feature type="compositionally biased region" description="Basic residues" evidence="1">
    <location>
        <begin position="85"/>
        <end position="99"/>
    </location>
</feature>